<reference evidence="1" key="1">
    <citation type="submission" date="2021-09" db="EMBL/GenBank/DDBJ databases">
        <title>First case of bloodstream infection caused by Mixta hanseatica sp. nov., a member of the Erwiniaceae family.</title>
        <authorList>
            <person name="Both A."/>
            <person name="Huang J."/>
            <person name="Wenzel P."/>
            <person name="Aepfelbacher M."/>
            <person name="Rohde H."/>
            <person name="Christner M."/>
            <person name="Hentschke M."/>
        </authorList>
    </citation>
    <scope>NUCLEOTIDE SEQUENCE</scope>
    <source>
        <strain evidence="1">X22927</strain>
    </source>
</reference>
<evidence type="ECO:0008006" key="3">
    <source>
        <dbReference type="Google" id="ProtNLM"/>
    </source>
</evidence>
<dbReference type="Pfam" id="PF10798">
    <property type="entry name" value="YmgB"/>
    <property type="match status" value="1"/>
</dbReference>
<keyword evidence="2" id="KW-1185">Reference proteome</keyword>
<accession>A0ABY4RBD7</accession>
<evidence type="ECO:0000313" key="1">
    <source>
        <dbReference type="EMBL" id="UQY45748.1"/>
    </source>
</evidence>
<sequence>MQITDYFKKSVDNGSSHEAALRALMTDIAGKKQSRSEKKIIAGLLENIETESDHTRLQLYRQALELLLRGDRA</sequence>
<protein>
    <recommendedName>
        <fullName evidence="3">Biofilm development protein YmgB/AriR</fullName>
    </recommendedName>
</protein>
<proteinExistence type="predicted"/>
<dbReference type="InterPro" id="IPR024753">
    <property type="entry name" value="AriR"/>
</dbReference>
<dbReference type="Gene3D" id="1.20.5.5260">
    <property type="match status" value="1"/>
</dbReference>
<gene>
    <name evidence="1" type="ORF">K6958_08915</name>
</gene>
<dbReference type="EMBL" id="CP082904">
    <property type="protein sequence ID" value="UQY45748.1"/>
    <property type="molecule type" value="Genomic_DNA"/>
</dbReference>
<name>A0ABY4RBD7_9GAMM</name>
<evidence type="ECO:0000313" key="2">
    <source>
        <dbReference type="Proteomes" id="UP001056635"/>
    </source>
</evidence>
<organism evidence="1 2">
    <name type="scientific">Mixta hanseatica</name>
    <dbReference type="NCBI Taxonomy" id="2872648"/>
    <lineage>
        <taxon>Bacteria</taxon>
        <taxon>Pseudomonadati</taxon>
        <taxon>Pseudomonadota</taxon>
        <taxon>Gammaproteobacteria</taxon>
        <taxon>Enterobacterales</taxon>
        <taxon>Erwiniaceae</taxon>
        <taxon>Mixta</taxon>
    </lineage>
</organism>
<dbReference type="Proteomes" id="UP001056635">
    <property type="component" value="Chromosome"/>
</dbReference>
<dbReference type="RefSeq" id="WP_249894299.1">
    <property type="nucleotide sequence ID" value="NZ_CP082904.1"/>
</dbReference>